<dbReference type="AlphaFoldDB" id="A0A5E4QTK0"/>
<evidence type="ECO:0000256" key="1">
    <source>
        <dbReference type="ARBA" id="ARBA00022490"/>
    </source>
</evidence>
<evidence type="ECO:0000256" key="3">
    <source>
        <dbReference type="ARBA" id="ARBA00023274"/>
    </source>
</evidence>
<organism evidence="4 5">
    <name type="scientific">Leptidea sinapis</name>
    <dbReference type="NCBI Taxonomy" id="189913"/>
    <lineage>
        <taxon>Eukaryota</taxon>
        <taxon>Metazoa</taxon>
        <taxon>Ecdysozoa</taxon>
        <taxon>Arthropoda</taxon>
        <taxon>Hexapoda</taxon>
        <taxon>Insecta</taxon>
        <taxon>Pterygota</taxon>
        <taxon>Neoptera</taxon>
        <taxon>Endopterygota</taxon>
        <taxon>Lepidoptera</taxon>
        <taxon>Glossata</taxon>
        <taxon>Ditrysia</taxon>
        <taxon>Papilionoidea</taxon>
        <taxon>Pieridae</taxon>
        <taxon>Dismorphiinae</taxon>
        <taxon>Leptidea</taxon>
    </lineage>
</organism>
<keyword evidence="1" id="KW-0963">Cytoplasm</keyword>
<name>A0A5E4QTK0_9NEOP</name>
<evidence type="ECO:0000313" key="4">
    <source>
        <dbReference type="EMBL" id="VVD00564.1"/>
    </source>
</evidence>
<dbReference type="Proteomes" id="UP000324832">
    <property type="component" value="Unassembled WGS sequence"/>
</dbReference>
<reference evidence="4 5" key="1">
    <citation type="submission" date="2017-07" db="EMBL/GenBank/DDBJ databases">
        <authorList>
            <person name="Talla V."/>
            <person name="Backstrom N."/>
        </authorList>
    </citation>
    <scope>NUCLEOTIDE SEQUENCE [LARGE SCALE GENOMIC DNA]</scope>
</reference>
<evidence type="ECO:0000256" key="2">
    <source>
        <dbReference type="ARBA" id="ARBA00022980"/>
    </source>
</evidence>
<dbReference type="SMART" id="SM01397">
    <property type="entry name" value="Ribosomal_S3Ae"/>
    <property type="match status" value="1"/>
</dbReference>
<dbReference type="InterPro" id="IPR001593">
    <property type="entry name" value="Ribosomal_eS1"/>
</dbReference>
<keyword evidence="3" id="KW-0687">Ribonucleoprotein</keyword>
<dbReference type="GO" id="GO:0003735">
    <property type="term" value="F:structural constituent of ribosome"/>
    <property type="evidence" value="ECO:0007669"/>
    <property type="project" value="InterPro"/>
</dbReference>
<proteinExistence type="predicted"/>
<evidence type="ECO:0008006" key="6">
    <source>
        <dbReference type="Google" id="ProtNLM"/>
    </source>
</evidence>
<dbReference type="Pfam" id="PF01015">
    <property type="entry name" value="Ribosomal_S3Ae"/>
    <property type="match status" value="1"/>
</dbReference>
<gene>
    <name evidence="4" type="ORF">LSINAPIS_LOCUS11171</name>
</gene>
<evidence type="ECO:0000313" key="5">
    <source>
        <dbReference type="Proteomes" id="UP000324832"/>
    </source>
</evidence>
<keyword evidence="5" id="KW-1185">Reference proteome</keyword>
<dbReference type="GO" id="GO:0005840">
    <property type="term" value="C:ribosome"/>
    <property type="evidence" value="ECO:0007669"/>
    <property type="project" value="UniProtKB-KW"/>
</dbReference>
<accession>A0A5E4QTK0</accession>
<dbReference type="EMBL" id="FZQP02004812">
    <property type="protein sequence ID" value="VVD00564.1"/>
    <property type="molecule type" value="Genomic_DNA"/>
</dbReference>
<dbReference type="PANTHER" id="PTHR11830">
    <property type="entry name" value="40S RIBOSOMAL PROTEIN S3A"/>
    <property type="match status" value="1"/>
</dbReference>
<sequence>MEITFALSLADLQADTDAERSFRKFRLIANDVQGHNVLCNFHGIDLTTDKLRWMVTQTLIEANIDVRTTDGYLLRVICIGFTNKDSLSQRKTCYAQHTQVRAIRKKMCGIITRDVASSELREVVNKLIPDSIALRKSTTTPTH</sequence>
<protein>
    <recommendedName>
        <fullName evidence="6">40S ribosomal protein S3a</fullName>
    </recommendedName>
</protein>
<keyword evidence="2" id="KW-0689">Ribosomal protein</keyword>
<dbReference type="GO" id="GO:0006412">
    <property type="term" value="P:translation"/>
    <property type="evidence" value="ECO:0007669"/>
    <property type="project" value="InterPro"/>
</dbReference>
<dbReference type="GO" id="GO:1990904">
    <property type="term" value="C:ribonucleoprotein complex"/>
    <property type="evidence" value="ECO:0007669"/>
    <property type="project" value="UniProtKB-KW"/>
</dbReference>